<proteinExistence type="predicted"/>
<comment type="caution">
    <text evidence="2">The sequence shown here is derived from an EMBL/GenBank/DDBJ whole genome shotgun (WGS) entry which is preliminary data.</text>
</comment>
<dbReference type="OrthoDB" id="6508513at2759"/>
<dbReference type="AlphaFoldDB" id="A0A9J6GE99"/>
<dbReference type="Gene3D" id="3.30.70.270">
    <property type="match status" value="1"/>
</dbReference>
<name>A0A9J6GE99_HAELO</name>
<reference evidence="2 3" key="1">
    <citation type="journal article" date="2020" name="Cell">
        <title>Large-Scale Comparative Analyses of Tick Genomes Elucidate Their Genetic Diversity and Vector Capacities.</title>
        <authorList>
            <consortium name="Tick Genome and Microbiome Consortium (TIGMIC)"/>
            <person name="Jia N."/>
            <person name="Wang J."/>
            <person name="Shi W."/>
            <person name="Du L."/>
            <person name="Sun Y."/>
            <person name="Zhan W."/>
            <person name="Jiang J.F."/>
            <person name="Wang Q."/>
            <person name="Zhang B."/>
            <person name="Ji P."/>
            <person name="Bell-Sakyi L."/>
            <person name="Cui X.M."/>
            <person name="Yuan T.T."/>
            <person name="Jiang B.G."/>
            <person name="Yang W.F."/>
            <person name="Lam T.T."/>
            <person name="Chang Q.C."/>
            <person name="Ding S.J."/>
            <person name="Wang X.J."/>
            <person name="Zhu J.G."/>
            <person name="Ruan X.D."/>
            <person name="Zhao L."/>
            <person name="Wei J.T."/>
            <person name="Ye R.Z."/>
            <person name="Que T.C."/>
            <person name="Du C.H."/>
            <person name="Zhou Y.H."/>
            <person name="Cheng J.X."/>
            <person name="Dai P.F."/>
            <person name="Guo W.B."/>
            <person name="Han X.H."/>
            <person name="Huang E.J."/>
            <person name="Li L.F."/>
            <person name="Wei W."/>
            <person name="Gao Y.C."/>
            <person name="Liu J.Z."/>
            <person name="Shao H.Z."/>
            <person name="Wang X."/>
            <person name="Wang C.C."/>
            <person name="Yang T.C."/>
            <person name="Huo Q.B."/>
            <person name="Li W."/>
            <person name="Chen H.Y."/>
            <person name="Chen S.E."/>
            <person name="Zhou L.G."/>
            <person name="Ni X.B."/>
            <person name="Tian J.H."/>
            <person name="Sheng Y."/>
            <person name="Liu T."/>
            <person name="Pan Y.S."/>
            <person name="Xia L.Y."/>
            <person name="Li J."/>
            <person name="Zhao F."/>
            <person name="Cao W.C."/>
        </authorList>
    </citation>
    <scope>NUCLEOTIDE SEQUENCE [LARGE SCALE GENOMIC DNA]</scope>
    <source>
        <strain evidence="2">HaeL-2018</strain>
    </source>
</reference>
<organism evidence="2 3">
    <name type="scientific">Haemaphysalis longicornis</name>
    <name type="common">Bush tick</name>
    <dbReference type="NCBI Taxonomy" id="44386"/>
    <lineage>
        <taxon>Eukaryota</taxon>
        <taxon>Metazoa</taxon>
        <taxon>Ecdysozoa</taxon>
        <taxon>Arthropoda</taxon>
        <taxon>Chelicerata</taxon>
        <taxon>Arachnida</taxon>
        <taxon>Acari</taxon>
        <taxon>Parasitiformes</taxon>
        <taxon>Ixodida</taxon>
        <taxon>Ixodoidea</taxon>
        <taxon>Ixodidae</taxon>
        <taxon>Haemaphysalinae</taxon>
        <taxon>Haemaphysalis</taxon>
    </lineage>
</organism>
<evidence type="ECO:0000256" key="1">
    <source>
        <dbReference type="SAM" id="MobiDB-lite"/>
    </source>
</evidence>
<evidence type="ECO:0000313" key="2">
    <source>
        <dbReference type="EMBL" id="KAH9372752.1"/>
    </source>
</evidence>
<feature type="compositionally biased region" description="Polar residues" evidence="1">
    <location>
        <begin position="101"/>
        <end position="111"/>
    </location>
</feature>
<evidence type="ECO:0000313" key="3">
    <source>
        <dbReference type="Proteomes" id="UP000821853"/>
    </source>
</evidence>
<feature type="region of interest" description="Disordered" evidence="1">
    <location>
        <begin position="92"/>
        <end position="111"/>
    </location>
</feature>
<accession>A0A9J6GE99</accession>
<dbReference type="VEuPathDB" id="VectorBase:HLOH_054051"/>
<evidence type="ECO:0008006" key="4">
    <source>
        <dbReference type="Google" id="ProtNLM"/>
    </source>
</evidence>
<dbReference type="GO" id="GO:0071897">
    <property type="term" value="P:DNA biosynthetic process"/>
    <property type="evidence" value="ECO:0007669"/>
    <property type="project" value="UniProtKB-ARBA"/>
</dbReference>
<dbReference type="Proteomes" id="UP000821853">
    <property type="component" value="Chromosome 4"/>
</dbReference>
<gene>
    <name evidence="2" type="ORF">HPB48_021520</name>
</gene>
<dbReference type="OMA" id="YANEAQP"/>
<dbReference type="InterPro" id="IPR043502">
    <property type="entry name" value="DNA/RNA_pol_sf"/>
</dbReference>
<dbReference type="InterPro" id="IPR043128">
    <property type="entry name" value="Rev_trsase/Diguanyl_cyclase"/>
</dbReference>
<keyword evidence="3" id="KW-1185">Reference proteome</keyword>
<dbReference type="SUPFAM" id="SSF56672">
    <property type="entry name" value="DNA/RNA polymerases"/>
    <property type="match status" value="1"/>
</dbReference>
<sequence length="111" mass="12752">MYWEEHITTLRELFEGIRSAGLTIKPQKCGLGTTYVTFLGHRLGEGKIQPVERVVLPRLQRWKLKSSTVVLGIARYYRDLIAHYANEAQPLIEKHERTSKKSSSLPNGCER</sequence>
<protein>
    <recommendedName>
        <fullName evidence="4">Reverse transcriptase domain-containing protein</fullName>
    </recommendedName>
</protein>
<dbReference type="EMBL" id="JABSTR010000006">
    <property type="protein sequence ID" value="KAH9372752.1"/>
    <property type="molecule type" value="Genomic_DNA"/>
</dbReference>